<dbReference type="AlphaFoldDB" id="A0A420W3D2"/>
<protein>
    <submittedName>
        <fullName evidence="1">Uncharacterized protein</fullName>
    </submittedName>
</protein>
<sequence>MTYTLLQLAVKIIKLWFIINSMAISGNTFLLQEERVRLEKLDIVFAVCLTHSEILWQSFGGSSGLI</sequence>
<evidence type="ECO:0000313" key="2">
    <source>
        <dbReference type="Proteomes" id="UP000282423"/>
    </source>
</evidence>
<dbReference type="Proteomes" id="UP000282423">
    <property type="component" value="Unassembled WGS sequence"/>
</dbReference>
<accession>A0A420W3D2</accession>
<organism evidence="1 2">
    <name type="scientific">Sphingobacterium puteale</name>
    <dbReference type="NCBI Taxonomy" id="2420510"/>
    <lineage>
        <taxon>Bacteria</taxon>
        <taxon>Pseudomonadati</taxon>
        <taxon>Bacteroidota</taxon>
        <taxon>Sphingobacteriia</taxon>
        <taxon>Sphingobacteriales</taxon>
        <taxon>Sphingobacteriaceae</taxon>
        <taxon>Sphingobacterium</taxon>
    </lineage>
</organism>
<comment type="caution">
    <text evidence="1">The sequence shown here is derived from an EMBL/GenBank/DDBJ whole genome shotgun (WGS) entry which is preliminary data.</text>
</comment>
<proteinExistence type="predicted"/>
<dbReference type="EMBL" id="RBWS01000002">
    <property type="protein sequence ID" value="RKO73053.1"/>
    <property type="molecule type" value="Genomic_DNA"/>
</dbReference>
<gene>
    <name evidence="1" type="ORF">D7322_03410</name>
</gene>
<evidence type="ECO:0000313" key="1">
    <source>
        <dbReference type="EMBL" id="RKO73053.1"/>
    </source>
</evidence>
<name>A0A420W3D2_9SPHI</name>
<keyword evidence="2" id="KW-1185">Reference proteome</keyword>
<reference evidence="1 2" key="1">
    <citation type="submission" date="2018-10" db="EMBL/GenBank/DDBJ databases">
        <title>Sphingobacterium sp. M05W1-28.</title>
        <authorList>
            <person name="Cai H."/>
        </authorList>
    </citation>
    <scope>NUCLEOTIDE SEQUENCE [LARGE SCALE GENOMIC DNA]</scope>
    <source>
        <strain evidence="1 2">M05W1-28</strain>
    </source>
</reference>